<dbReference type="InterPro" id="IPR011701">
    <property type="entry name" value="MFS"/>
</dbReference>
<dbReference type="PANTHER" id="PTHR43266:SF2">
    <property type="entry name" value="MAJOR FACILITATOR SUPERFAMILY (MFS) PROFILE DOMAIN-CONTAINING PROTEIN"/>
    <property type="match status" value="1"/>
</dbReference>
<evidence type="ECO:0000256" key="3">
    <source>
        <dbReference type="ARBA" id="ARBA00022475"/>
    </source>
</evidence>
<dbReference type="Proteomes" id="UP000323317">
    <property type="component" value="Unassembled WGS sequence"/>
</dbReference>
<evidence type="ECO:0000256" key="4">
    <source>
        <dbReference type="ARBA" id="ARBA00022692"/>
    </source>
</evidence>
<evidence type="ECO:0000256" key="7">
    <source>
        <dbReference type="SAM" id="Phobius"/>
    </source>
</evidence>
<keyword evidence="3" id="KW-1003">Cell membrane</keyword>
<evidence type="ECO:0000313" key="10">
    <source>
        <dbReference type="Proteomes" id="UP000323317"/>
    </source>
</evidence>
<feature type="transmembrane region" description="Helical" evidence="7">
    <location>
        <begin position="166"/>
        <end position="186"/>
    </location>
</feature>
<feature type="transmembrane region" description="Helical" evidence="7">
    <location>
        <begin position="89"/>
        <end position="116"/>
    </location>
</feature>
<protein>
    <submittedName>
        <fullName evidence="9">MFS transporter</fullName>
    </submittedName>
</protein>
<reference evidence="9 10" key="1">
    <citation type="submission" date="2019-08" db="EMBL/GenBank/DDBJ databases">
        <title>Bacillus genomes from the desert of Cuatro Cienegas, Coahuila.</title>
        <authorList>
            <person name="Olmedo-Alvarez G."/>
        </authorList>
    </citation>
    <scope>NUCLEOTIDE SEQUENCE [LARGE SCALE GENOMIC DNA]</scope>
    <source>
        <strain evidence="9 10">CH40_1T</strain>
    </source>
</reference>
<dbReference type="PROSITE" id="PS50850">
    <property type="entry name" value="MFS"/>
    <property type="match status" value="1"/>
</dbReference>
<dbReference type="GO" id="GO:0022857">
    <property type="term" value="F:transmembrane transporter activity"/>
    <property type="evidence" value="ECO:0007669"/>
    <property type="project" value="InterPro"/>
</dbReference>
<gene>
    <name evidence="9" type="ORF">FZC79_07125</name>
</gene>
<evidence type="ECO:0000259" key="8">
    <source>
        <dbReference type="PROSITE" id="PS50850"/>
    </source>
</evidence>
<feature type="domain" description="Major facilitator superfamily (MFS) profile" evidence="8">
    <location>
        <begin position="1"/>
        <end position="404"/>
    </location>
</feature>
<dbReference type="EMBL" id="VTEH01000003">
    <property type="protein sequence ID" value="TYR76630.1"/>
    <property type="molecule type" value="Genomic_DNA"/>
</dbReference>
<feature type="transmembrane region" description="Helical" evidence="7">
    <location>
        <begin position="257"/>
        <end position="276"/>
    </location>
</feature>
<name>A0A5D4KIH1_9BACI</name>
<evidence type="ECO:0000256" key="6">
    <source>
        <dbReference type="ARBA" id="ARBA00023136"/>
    </source>
</evidence>
<feature type="transmembrane region" description="Helical" evidence="7">
    <location>
        <begin position="12"/>
        <end position="37"/>
    </location>
</feature>
<feature type="transmembrane region" description="Helical" evidence="7">
    <location>
        <begin position="220"/>
        <end position="237"/>
    </location>
</feature>
<comment type="caution">
    <text evidence="9">The sequence shown here is derived from an EMBL/GenBank/DDBJ whole genome shotgun (WGS) entry which is preliminary data.</text>
</comment>
<dbReference type="AlphaFoldDB" id="A0A5D4KIH1"/>
<dbReference type="CDD" id="cd06173">
    <property type="entry name" value="MFS_MefA_like"/>
    <property type="match status" value="1"/>
</dbReference>
<evidence type="ECO:0000256" key="5">
    <source>
        <dbReference type="ARBA" id="ARBA00022989"/>
    </source>
</evidence>
<dbReference type="Pfam" id="PF07690">
    <property type="entry name" value="MFS_1"/>
    <property type="match status" value="1"/>
</dbReference>
<evidence type="ECO:0000313" key="9">
    <source>
        <dbReference type="EMBL" id="TYR76630.1"/>
    </source>
</evidence>
<keyword evidence="2" id="KW-0813">Transport</keyword>
<organism evidence="9 10">
    <name type="scientific">Rossellomorea vietnamensis</name>
    <dbReference type="NCBI Taxonomy" id="218284"/>
    <lineage>
        <taxon>Bacteria</taxon>
        <taxon>Bacillati</taxon>
        <taxon>Bacillota</taxon>
        <taxon>Bacilli</taxon>
        <taxon>Bacillales</taxon>
        <taxon>Bacillaceae</taxon>
        <taxon>Rossellomorea</taxon>
    </lineage>
</organism>
<feature type="transmembrane region" description="Helical" evidence="7">
    <location>
        <begin position="346"/>
        <end position="365"/>
    </location>
</feature>
<dbReference type="PANTHER" id="PTHR43266">
    <property type="entry name" value="MACROLIDE-EFFLUX PROTEIN"/>
    <property type="match status" value="1"/>
</dbReference>
<dbReference type="RefSeq" id="WP_148946112.1">
    <property type="nucleotide sequence ID" value="NZ_VTEH01000003.1"/>
</dbReference>
<feature type="transmembrane region" description="Helical" evidence="7">
    <location>
        <begin position="371"/>
        <end position="399"/>
    </location>
</feature>
<dbReference type="InterPro" id="IPR022324">
    <property type="entry name" value="Bacilysin_exporter_BacE_put"/>
</dbReference>
<keyword evidence="5 7" id="KW-1133">Transmembrane helix</keyword>
<dbReference type="Gene3D" id="1.20.1250.20">
    <property type="entry name" value="MFS general substrate transporter like domains"/>
    <property type="match status" value="1"/>
</dbReference>
<feature type="transmembrane region" description="Helical" evidence="7">
    <location>
        <begin position="283"/>
        <end position="307"/>
    </location>
</feature>
<feature type="transmembrane region" description="Helical" evidence="7">
    <location>
        <begin position="313"/>
        <end position="334"/>
    </location>
</feature>
<dbReference type="SUPFAM" id="SSF103473">
    <property type="entry name" value="MFS general substrate transporter"/>
    <property type="match status" value="1"/>
</dbReference>
<evidence type="ECO:0000256" key="1">
    <source>
        <dbReference type="ARBA" id="ARBA00004651"/>
    </source>
</evidence>
<comment type="subcellular location">
    <subcellularLocation>
        <location evidence="1">Cell membrane</location>
        <topology evidence="1">Multi-pass membrane protein</topology>
    </subcellularLocation>
</comment>
<dbReference type="InterPro" id="IPR036259">
    <property type="entry name" value="MFS_trans_sf"/>
</dbReference>
<dbReference type="GO" id="GO:0005886">
    <property type="term" value="C:plasma membrane"/>
    <property type="evidence" value="ECO:0007669"/>
    <property type="project" value="UniProtKB-SubCell"/>
</dbReference>
<dbReference type="PRINTS" id="PR01988">
    <property type="entry name" value="EXPORTERBACE"/>
</dbReference>
<proteinExistence type="predicted"/>
<dbReference type="InterPro" id="IPR020846">
    <property type="entry name" value="MFS_dom"/>
</dbReference>
<accession>A0A5D4KIH1</accession>
<evidence type="ECO:0000256" key="2">
    <source>
        <dbReference type="ARBA" id="ARBA00022448"/>
    </source>
</evidence>
<feature type="transmembrane region" description="Helical" evidence="7">
    <location>
        <begin position="49"/>
        <end position="69"/>
    </location>
</feature>
<keyword evidence="6 7" id="KW-0472">Membrane</keyword>
<keyword evidence="4 7" id="KW-0812">Transmembrane</keyword>
<sequence>MKPNLKQNKNFVTLITAQAISSLGDWLSIVAIITLVGLKWEATPMQMSLIILSLAMPMAVFGPVSGAIADRLDRKKLMIISDVVRGILILLLTLASSVWMVYIILFATGIFSSVFVPAKNGKLKELVKDENIKGAMSLTSMIDSSTKVLGPLISGILVSSFGTYNVFYIDSATFFLSALLILLLPATAKEPLNNKQEGKQASSLRSDLQEGFTFIRQSSYLMYGLFLLGISLLILQLSDSQIIILLRELTNVSPDLFGYAVTSSGLGMLITGIALSKKTDYNAYLYMCLGVLGIGAGFGGMAALTYLDLALSIVWVPALGLVVGIAAGLVFIPFQSAVQEKTPVHLTGRVFGVINSTTTTATIIGPLAGGALATVIGIIPSFVITSSLLIFLFFISLIFRNKVEQEDEHVTESQPGTQGAASRQVN</sequence>